<dbReference type="PANTHER" id="PTHR47707">
    <property type="entry name" value="8-OXO-DGTP DIPHOSPHATASE"/>
    <property type="match status" value="1"/>
</dbReference>
<dbReference type="SUPFAM" id="SSF55811">
    <property type="entry name" value="Nudix"/>
    <property type="match status" value="1"/>
</dbReference>
<keyword evidence="3" id="KW-0515">Mutator protein</keyword>
<gene>
    <name evidence="13" type="ORF">SAMN05443638_10163</name>
</gene>
<dbReference type="GO" id="GO:0044716">
    <property type="term" value="F:8-oxo-GDP phosphatase activity"/>
    <property type="evidence" value="ECO:0007669"/>
    <property type="project" value="TreeGrafter"/>
</dbReference>
<evidence type="ECO:0000256" key="11">
    <source>
        <dbReference type="ARBA" id="ARBA00038905"/>
    </source>
</evidence>
<dbReference type="PROSITE" id="PS51462">
    <property type="entry name" value="NUDIX"/>
    <property type="match status" value="1"/>
</dbReference>
<keyword evidence="8" id="KW-0460">Magnesium</keyword>
<evidence type="ECO:0000259" key="12">
    <source>
        <dbReference type="PROSITE" id="PS51462"/>
    </source>
</evidence>
<dbReference type="Proteomes" id="UP000184035">
    <property type="component" value="Unassembled WGS sequence"/>
</dbReference>
<dbReference type="RefSeq" id="WP_072892232.1">
    <property type="nucleotide sequence ID" value="NZ_FQVM01000001.1"/>
</dbReference>
<evidence type="ECO:0000256" key="9">
    <source>
        <dbReference type="ARBA" id="ARBA00023204"/>
    </source>
</evidence>
<evidence type="ECO:0000256" key="5">
    <source>
        <dbReference type="ARBA" id="ARBA00022723"/>
    </source>
</evidence>
<reference evidence="13 14" key="1">
    <citation type="submission" date="2016-11" db="EMBL/GenBank/DDBJ databases">
        <authorList>
            <person name="Jaros S."/>
            <person name="Januszkiewicz K."/>
            <person name="Wedrychowicz H."/>
        </authorList>
    </citation>
    <scope>NUCLEOTIDE SEQUENCE [LARGE SCALE GENOMIC DNA]</scope>
    <source>
        <strain evidence="13 14">DSM 2631</strain>
    </source>
</reference>
<feature type="domain" description="Nudix hydrolase" evidence="12">
    <location>
        <begin position="3"/>
        <end position="129"/>
    </location>
</feature>
<dbReference type="GO" id="GO:0006260">
    <property type="term" value="P:DNA replication"/>
    <property type="evidence" value="ECO:0007669"/>
    <property type="project" value="UniProtKB-KW"/>
</dbReference>
<comment type="catalytic activity">
    <reaction evidence="10">
        <text>8-oxo-dGTP + H2O = 8-oxo-dGMP + diphosphate + H(+)</text>
        <dbReference type="Rhea" id="RHEA:31575"/>
        <dbReference type="ChEBI" id="CHEBI:15377"/>
        <dbReference type="ChEBI" id="CHEBI:15378"/>
        <dbReference type="ChEBI" id="CHEBI:33019"/>
        <dbReference type="ChEBI" id="CHEBI:63224"/>
        <dbReference type="ChEBI" id="CHEBI:77896"/>
        <dbReference type="EC" id="3.6.1.55"/>
    </reaction>
</comment>
<evidence type="ECO:0000313" key="13">
    <source>
        <dbReference type="EMBL" id="SHE32556.1"/>
    </source>
</evidence>
<organism evidence="13 14">
    <name type="scientific">Clostridium fallax</name>
    <dbReference type="NCBI Taxonomy" id="1533"/>
    <lineage>
        <taxon>Bacteria</taxon>
        <taxon>Bacillati</taxon>
        <taxon>Bacillota</taxon>
        <taxon>Clostridia</taxon>
        <taxon>Eubacteriales</taxon>
        <taxon>Clostridiaceae</taxon>
        <taxon>Clostridium</taxon>
    </lineage>
</organism>
<keyword evidence="14" id="KW-1185">Reference proteome</keyword>
<accession>A0A1M4SK32</accession>
<comment type="cofactor">
    <cofactor evidence="1">
        <name>Mg(2+)</name>
        <dbReference type="ChEBI" id="CHEBI:18420"/>
    </cofactor>
</comment>
<evidence type="ECO:0000256" key="10">
    <source>
        <dbReference type="ARBA" id="ARBA00035861"/>
    </source>
</evidence>
<keyword evidence="7" id="KW-0378">Hydrolase</keyword>
<dbReference type="PANTHER" id="PTHR47707:SF1">
    <property type="entry name" value="NUDIX HYDROLASE FAMILY PROTEIN"/>
    <property type="match status" value="1"/>
</dbReference>
<dbReference type="Pfam" id="PF00293">
    <property type="entry name" value="NUDIX"/>
    <property type="match status" value="1"/>
</dbReference>
<dbReference type="CDD" id="cd03425">
    <property type="entry name" value="NUDIX_MutT_NudA_like"/>
    <property type="match status" value="1"/>
</dbReference>
<comment type="similarity">
    <text evidence="2">Belongs to the Nudix hydrolase family.</text>
</comment>
<dbReference type="OrthoDB" id="9810648at2"/>
<dbReference type="GO" id="GO:0044715">
    <property type="term" value="F:8-oxo-dGDP phosphatase activity"/>
    <property type="evidence" value="ECO:0007669"/>
    <property type="project" value="TreeGrafter"/>
</dbReference>
<keyword evidence="4" id="KW-0235">DNA replication</keyword>
<evidence type="ECO:0000256" key="3">
    <source>
        <dbReference type="ARBA" id="ARBA00022457"/>
    </source>
</evidence>
<sequence>MKKNIRVVGAIIENSNNEILCALRSPKMTLPNSWEFPGGKMEEGEDFKATIEREIFEELKCSVEFKSIFNDNSYDYGNFIVNLVTVKCNLIEGTPKAHEHSKLLWLKRENLPSLKWAPADMAAVEQLVNEKV</sequence>
<evidence type="ECO:0000256" key="7">
    <source>
        <dbReference type="ARBA" id="ARBA00022801"/>
    </source>
</evidence>
<dbReference type="InterPro" id="IPR015797">
    <property type="entry name" value="NUDIX_hydrolase-like_dom_sf"/>
</dbReference>
<evidence type="ECO:0000256" key="1">
    <source>
        <dbReference type="ARBA" id="ARBA00001946"/>
    </source>
</evidence>
<dbReference type="STRING" id="1533.SAMN05443638_10163"/>
<dbReference type="GO" id="GO:0006281">
    <property type="term" value="P:DNA repair"/>
    <property type="evidence" value="ECO:0007669"/>
    <property type="project" value="UniProtKB-KW"/>
</dbReference>
<dbReference type="InterPro" id="IPR047127">
    <property type="entry name" value="MutT-like"/>
</dbReference>
<proteinExistence type="inferred from homology"/>
<keyword evidence="5" id="KW-0479">Metal-binding</keyword>
<keyword evidence="6" id="KW-0227">DNA damage</keyword>
<evidence type="ECO:0000256" key="8">
    <source>
        <dbReference type="ARBA" id="ARBA00022842"/>
    </source>
</evidence>
<dbReference type="EC" id="3.6.1.55" evidence="11"/>
<protein>
    <recommendedName>
        <fullName evidence="11">8-oxo-dGTP diphosphatase</fullName>
        <ecNumber evidence="11">3.6.1.55</ecNumber>
    </recommendedName>
</protein>
<dbReference type="InterPro" id="IPR000086">
    <property type="entry name" value="NUDIX_hydrolase_dom"/>
</dbReference>
<evidence type="ECO:0000256" key="6">
    <source>
        <dbReference type="ARBA" id="ARBA00022763"/>
    </source>
</evidence>
<dbReference type="GO" id="GO:0046872">
    <property type="term" value="F:metal ion binding"/>
    <property type="evidence" value="ECO:0007669"/>
    <property type="project" value="UniProtKB-KW"/>
</dbReference>
<evidence type="ECO:0000313" key="14">
    <source>
        <dbReference type="Proteomes" id="UP000184035"/>
    </source>
</evidence>
<dbReference type="GO" id="GO:0035539">
    <property type="term" value="F:8-oxo-7,8-dihydrodeoxyguanosine triphosphate pyrophosphatase activity"/>
    <property type="evidence" value="ECO:0007669"/>
    <property type="project" value="UniProtKB-EC"/>
</dbReference>
<keyword evidence="9" id="KW-0234">DNA repair</keyword>
<dbReference type="EMBL" id="FQVM01000001">
    <property type="protein sequence ID" value="SHE32556.1"/>
    <property type="molecule type" value="Genomic_DNA"/>
</dbReference>
<dbReference type="GO" id="GO:0008413">
    <property type="term" value="F:8-oxo-7,8-dihydroguanosine triphosphate pyrophosphatase activity"/>
    <property type="evidence" value="ECO:0007669"/>
    <property type="project" value="TreeGrafter"/>
</dbReference>
<evidence type="ECO:0000256" key="4">
    <source>
        <dbReference type="ARBA" id="ARBA00022705"/>
    </source>
</evidence>
<dbReference type="AlphaFoldDB" id="A0A1M4SK32"/>
<evidence type="ECO:0000256" key="2">
    <source>
        <dbReference type="ARBA" id="ARBA00005582"/>
    </source>
</evidence>
<dbReference type="Gene3D" id="3.90.79.10">
    <property type="entry name" value="Nucleoside Triphosphate Pyrophosphohydrolase"/>
    <property type="match status" value="1"/>
</dbReference>
<name>A0A1M4SK32_9CLOT</name>